<protein>
    <submittedName>
        <fullName evidence="1">Microplusin</fullName>
    </submittedName>
</protein>
<dbReference type="AlphaFoldDB" id="A0A131Z796"/>
<sequence length="128" mass="14019">ERSHSFPVLLSLSYFVVQTLSIPFDMKVLILCGVLLAGALLAEAGQELCALNHDQIKKVLTCMGEHVNSELKGKAKEIITSQGDNLAQLVKRQCEAEVDFLELLKTAFSEEEAEAIKKAYGECKNAGH</sequence>
<organism evidence="1">
    <name type="scientific">Rhipicephalus appendiculatus</name>
    <name type="common">Brown ear tick</name>
    <dbReference type="NCBI Taxonomy" id="34631"/>
    <lineage>
        <taxon>Eukaryota</taxon>
        <taxon>Metazoa</taxon>
        <taxon>Ecdysozoa</taxon>
        <taxon>Arthropoda</taxon>
        <taxon>Chelicerata</taxon>
        <taxon>Arachnida</taxon>
        <taxon>Acari</taxon>
        <taxon>Parasitiformes</taxon>
        <taxon>Ixodida</taxon>
        <taxon>Ixodoidea</taxon>
        <taxon>Ixodidae</taxon>
        <taxon>Rhipicephalinae</taxon>
        <taxon>Rhipicephalus</taxon>
        <taxon>Rhipicephalus</taxon>
    </lineage>
</organism>
<name>A0A131Z796_RHIAP</name>
<evidence type="ECO:0000313" key="1">
    <source>
        <dbReference type="EMBL" id="JAP87223.1"/>
    </source>
</evidence>
<feature type="non-terminal residue" evidence="1">
    <location>
        <position position="1"/>
    </location>
</feature>
<dbReference type="EMBL" id="GEDV01001334">
    <property type="protein sequence ID" value="JAP87223.1"/>
    <property type="molecule type" value="Transcribed_RNA"/>
</dbReference>
<accession>A0A131Z796</accession>
<proteinExistence type="predicted"/>
<reference evidence="1" key="1">
    <citation type="journal article" date="2016" name="Ticks Tick Borne Dis.">
        <title>De novo assembly and annotation of the salivary gland transcriptome of Rhipicephalus appendiculatus male and female ticks during blood feeding.</title>
        <authorList>
            <person name="de Castro M.H."/>
            <person name="de Klerk D."/>
            <person name="Pienaar R."/>
            <person name="Latif A.A."/>
            <person name="Rees D.J."/>
            <person name="Mans B.J."/>
        </authorList>
    </citation>
    <scope>NUCLEOTIDE SEQUENCE</scope>
    <source>
        <tissue evidence="1">Salivary glands</tissue>
    </source>
</reference>
<dbReference type="Gene3D" id="1.10.150.440">
    <property type="match status" value="1"/>
</dbReference>